<sequence>MRVDGREVSAGGILLQDSRNPGVSEIVVQYQERRVDIGKKDKEWNILTDRREPHFSERLGKRLDTHVGSKALDSTSAIQGSAGDKLERGRAQSDDDLQSAGLTPGVPDW</sequence>
<feature type="compositionally biased region" description="Basic and acidic residues" evidence="1">
    <location>
        <begin position="84"/>
        <end position="93"/>
    </location>
</feature>
<gene>
    <name evidence="2" type="ORF">DPMN_066861</name>
</gene>
<keyword evidence="3" id="KW-1185">Reference proteome</keyword>
<reference evidence="2" key="1">
    <citation type="journal article" date="2019" name="bioRxiv">
        <title>The Genome of the Zebra Mussel, Dreissena polymorpha: A Resource for Invasive Species Research.</title>
        <authorList>
            <person name="McCartney M.A."/>
            <person name="Auch B."/>
            <person name="Kono T."/>
            <person name="Mallez S."/>
            <person name="Zhang Y."/>
            <person name="Obille A."/>
            <person name="Becker A."/>
            <person name="Abrahante J.E."/>
            <person name="Garbe J."/>
            <person name="Badalamenti J.P."/>
            <person name="Herman A."/>
            <person name="Mangelson H."/>
            <person name="Liachko I."/>
            <person name="Sullivan S."/>
            <person name="Sone E.D."/>
            <person name="Koren S."/>
            <person name="Silverstein K.A.T."/>
            <person name="Beckman K.B."/>
            <person name="Gohl D.M."/>
        </authorList>
    </citation>
    <scope>NUCLEOTIDE SEQUENCE</scope>
    <source>
        <strain evidence="2">Duluth1</strain>
        <tissue evidence="2">Whole animal</tissue>
    </source>
</reference>
<reference evidence="2" key="2">
    <citation type="submission" date="2020-11" db="EMBL/GenBank/DDBJ databases">
        <authorList>
            <person name="McCartney M.A."/>
            <person name="Auch B."/>
            <person name="Kono T."/>
            <person name="Mallez S."/>
            <person name="Becker A."/>
            <person name="Gohl D.M."/>
            <person name="Silverstein K.A.T."/>
            <person name="Koren S."/>
            <person name="Bechman K.B."/>
            <person name="Herman A."/>
            <person name="Abrahante J.E."/>
            <person name="Garbe J."/>
        </authorList>
    </citation>
    <scope>NUCLEOTIDE SEQUENCE</scope>
    <source>
        <strain evidence="2">Duluth1</strain>
        <tissue evidence="2">Whole animal</tissue>
    </source>
</reference>
<feature type="compositionally biased region" description="Basic and acidic residues" evidence="1">
    <location>
        <begin position="58"/>
        <end position="67"/>
    </location>
</feature>
<name>A0A9D3YYQ0_DREPO</name>
<dbReference type="Proteomes" id="UP000828390">
    <property type="component" value="Unassembled WGS sequence"/>
</dbReference>
<dbReference type="EMBL" id="JAIWYP010000014">
    <property type="protein sequence ID" value="KAH3707455.1"/>
    <property type="molecule type" value="Genomic_DNA"/>
</dbReference>
<protein>
    <submittedName>
        <fullName evidence="2">Uncharacterized protein</fullName>
    </submittedName>
</protein>
<evidence type="ECO:0000313" key="2">
    <source>
        <dbReference type="EMBL" id="KAH3707455.1"/>
    </source>
</evidence>
<feature type="region of interest" description="Disordered" evidence="1">
    <location>
        <begin position="58"/>
        <end position="109"/>
    </location>
</feature>
<comment type="caution">
    <text evidence="2">The sequence shown here is derived from an EMBL/GenBank/DDBJ whole genome shotgun (WGS) entry which is preliminary data.</text>
</comment>
<organism evidence="2 3">
    <name type="scientific">Dreissena polymorpha</name>
    <name type="common">Zebra mussel</name>
    <name type="synonym">Mytilus polymorpha</name>
    <dbReference type="NCBI Taxonomy" id="45954"/>
    <lineage>
        <taxon>Eukaryota</taxon>
        <taxon>Metazoa</taxon>
        <taxon>Spiralia</taxon>
        <taxon>Lophotrochozoa</taxon>
        <taxon>Mollusca</taxon>
        <taxon>Bivalvia</taxon>
        <taxon>Autobranchia</taxon>
        <taxon>Heteroconchia</taxon>
        <taxon>Euheterodonta</taxon>
        <taxon>Imparidentia</taxon>
        <taxon>Neoheterodontei</taxon>
        <taxon>Myida</taxon>
        <taxon>Dreissenoidea</taxon>
        <taxon>Dreissenidae</taxon>
        <taxon>Dreissena</taxon>
    </lineage>
</organism>
<evidence type="ECO:0000256" key="1">
    <source>
        <dbReference type="SAM" id="MobiDB-lite"/>
    </source>
</evidence>
<accession>A0A9D3YYQ0</accession>
<evidence type="ECO:0000313" key="3">
    <source>
        <dbReference type="Proteomes" id="UP000828390"/>
    </source>
</evidence>
<proteinExistence type="predicted"/>
<dbReference type="AlphaFoldDB" id="A0A9D3YYQ0"/>